<dbReference type="GO" id="GO:0000287">
    <property type="term" value="F:magnesium ion binding"/>
    <property type="evidence" value="ECO:0007669"/>
    <property type="project" value="InterPro"/>
</dbReference>
<keyword evidence="5" id="KW-1185">Reference proteome</keyword>
<proteinExistence type="inferred from homology"/>
<dbReference type="Proteomes" id="UP000266441">
    <property type="component" value="Unassembled WGS sequence"/>
</dbReference>
<evidence type="ECO:0000256" key="1">
    <source>
        <dbReference type="ARBA" id="ARBA00010990"/>
    </source>
</evidence>
<dbReference type="AlphaFoldDB" id="A0A399CZH9"/>
<dbReference type="InterPro" id="IPR037143">
    <property type="entry name" value="4-PPantetheinyl_Trfase_dom_sf"/>
</dbReference>
<dbReference type="SUPFAM" id="SSF56214">
    <property type="entry name" value="4'-phosphopantetheinyl transferase"/>
    <property type="match status" value="2"/>
</dbReference>
<evidence type="ECO:0000313" key="4">
    <source>
        <dbReference type="EMBL" id="RIH64829.1"/>
    </source>
</evidence>
<dbReference type="PANTHER" id="PTHR12215:SF10">
    <property type="entry name" value="L-AMINOADIPATE-SEMIALDEHYDE DEHYDROGENASE-PHOSPHOPANTETHEINYL TRANSFERASE"/>
    <property type="match status" value="1"/>
</dbReference>
<name>A0A399CZH9_9BACT</name>
<dbReference type="OrthoDB" id="1190494at2"/>
<dbReference type="GO" id="GO:0008897">
    <property type="term" value="F:holo-[acyl-carrier-protein] synthase activity"/>
    <property type="evidence" value="ECO:0007669"/>
    <property type="project" value="InterPro"/>
</dbReference>
<feature type="domain" description="4'-phosphopantetheinyl transferase" evidence="3">
    <location>
        <begin position="108"/>
        <end position="162"/>
    </location>
</feature>
<dbReference type="InterPro" id="IPR008278">
    <property type="entry name" value="4-PPantetheinyl_Trfase_dom"/>
</dbReference>
<dbReference type="PANTHER" id="PTHR12215">
    <property type="entry name" value="PHOSPHOPANTETHEINE TRANSFERASE"/>
    <property type="match status" value="1"/>
</dbReference>
<dbReference type="Gene3D" id="3.90.470.20">
    <property type="entry name" value="4'-phosphopantetheinyl transferase domain"/>
    <property type="match status" value="2"/>
</dbReference>
<dbReference type="InterPro" id="IPR050559">
    <property type="entry name" value="P-Pant_transferase_sf"/>
</dbReference>
<evidence type="ECO:0000259" key="3">
    <source>
        <dbReference type="Pfam" id="PF01648"/>
    </source>
</evidence>
<dbReference type="GO" id="GO:0005829">
    <property type="term" value="C:cytosol"/>
    <property type="evidence" value="ECO:0007669"/>
    <property type="project" value="TreeGrafter"/>
</dbReference>
<dbReference type="GO" id="GO:0019878">
    <property type="term" value="P:lysine biosynthetic process via aminoadipic acid"/>
    <property type="evidence" value="ECO:0007669"/>
    <property type="project" value="TreeGrafter"/>
</dbReference>
<protein>
    <submittedName>
        <fullName evidence="4">4-phosphopantetheinyl transferase family protein</fullName>
    </submittedName>
</protein>
<sequence length="216" mass="24492">MGIMAFMKLIDTAAGKLGIWELTDSSEKLAENFSFSETEKKEFGQLKNEKRKKEYLAVRLLLENMMHTKAEIEYDRNGKPHIKGSSLHISISHSPELAVILLSEKKAGVDAENIYRNTESIATRFLSGKEIENTQNTSNPALSRIMYWSAKEAAIKYSGMAEIELKSDLFVYFFHPEPEGGKFSGGICKDGPVTNLTFHYFFYEKNVIVTCIEDKK</sequence>
<evidence type="ECO:0000313" key="5">
    <source>
        <dbReference type="Proteomes" id="UP000266441"/>
    </source>
</evidence>
<dbReference type="EMBL" id="QWET01000008">
    <property type="protein sequence ID" value="RIH64829.1"/>
    <property type="molecule type" value="Genomic_DNA"/>
</dbReference>
<comment type="similarity">
    <text evidence="1">Belongs to the P-Pant transferase superfamily. Gsp/Sfp/HetI/AcpT family.</text>
</comment>
<evidence type="ECO:0000256" key="2">
    <source>
        <dbReference type="ARBA" id="ARBA00022679"/>
    </source>
</evidence>
<organism evidence="4 5">
    <name type="scientific">Mariniphaga sediminis</name>
    <dbReference type="NCBI Taxonomy" id="1628158"/>
    <lineage>
        <taxon>Bacteria</taxon>
        <taxon>Pseudomonadati</taxon>
        <taxon>Bacteroidota</taxon>
        <taxon>Bacteroidia</taxon>
        <taxon>Marinilabiliales</taxon>
        <taxon>Prolixibacteraceae</taxon>
        <taxon>Mariniphaga</taxon>
    </lineage>
</organism>
<dbReference type="Pfam" id="PF01648">
    <property type="entry name" value="ACPS"/>
    <property type="match status" value="1"/>
</dbReference>
<accession>A0A399CZH9</accession>
<reference evidence="4 5" key="1">
    <citation type="journal article" date="2015" name="Int. J. Syst. Evol. Microbiol.">
        <title>Mariniphaga sediminis sp. nov., isolated from coastal sediment.</title>
        <authorList>
            <person name="Wang F.Q."/>
            <person name="Shen Q.Y."/>
            <person name="Chen G.J."/>
            <person name="Du Z.J."/>
        </authorList>
    </citation>
    <scope>NUCLEOTIDE SEQUENCE [LARGE SCALE GENOMIC DNA]</scope>
    <source>
        <strain evidence="4 5">SY21</strain>
    </source>
</reference>
<comment type="caution">
    <text evidence="4">The sequence shown here is derived from an EMBL/GenBank/DDBJ whole genome shotgun (WGS) entry which is preliminary data.</text>
</comment>
<gene>
    <name evidence="4" type="ORF">D1164_12350</name>
</gene>
<keyword evidence="2 4" id="KW-0808">Transferase</keyword>